<dbReference type="InterPro" id="IPR016187">
    <property type="entry name" value="CTDL_fold"/>
</dbReference>
<dbReference type="EC" id="2.7.11.1" evidence="4"/>
<dbReference type="eggNOG" id="COG1262">
    <property type="taxonomic scope" value="Bacteria"/>
</dbReference>
<dbReference type="InterPro" id="IPR042095">
    <property type="entry name" value="SUMF_sf"/>
</dbReference>
<reference evidence="4" key="1">
    <citation type="submission" date="2014-02" db="EMBL/GenBank/DDBJ databases">
        <title>Expanding our view of genomic diversity in Candidatus Accumulibacter clades.</title>
        <authorList>
            <person name="Skennerton C.T."/>
            <person name="Barr J.J."/>
            <person name="Slater F.R."/>
            <person name="Bond P.L."/>
            <person name="Tyson G.W."/>
        </authorList>
    </citation>
    <scope>NUCLEOTIDE SEQUENCE [LARGE SCALE GENOMIC DNA]</scope>
</reference>
<keyword evidence="5" id="KW-1185">Reference proteome</keyword>
<proteinExistence type="predicted"/>
<dbReference type="PATRIC" id="fig|1454004.3.peg.1099"/>
<dbReference type="InterPro" id="IPR005532">
    <property type="entry name" value="SUMF_dom"/>
</dbReference>
<keyword evidence="4" id="KW-0808">Transferase</keyword>
<evidence type="ECO:0000313" key="4">
    <source>
        <dbReference type="EMBL" id="EXI90136.1"/>
    </source>
</evidence>
<dbReference type="SUPFAM" id="SSF56436">
    <property type="entry name" value="C-type lectin-like"/>
    <property type="match status" value="1"/>
</dbReference>
<name>A0A011PRT7_ACCRE</name>
<sequence length="1048" mass="116084">MPTKIFLASSSELLEERKEFEILVNRKNKLWQPQGAFVELIVWEDFLDALSRTRLQDEYNKAIRDCDIFVMLFSTKVGRYTAEEFETAFEQFKATGKPHIFTYFKTAAIDLGSVSQDDLMSLWAFQKKLDDLGHFRTPYRNIGELKFEFNQQLDKLVASGFIVLNSGPGDGPPPDEDSAEANSVIALYLHALATDLAGLKLGEIDASADPARQTPLQLADIYVPLDTTLQIAQETTLAEWLARAASRQRDDVHQQRSGQRETRPVSALEALAAHRQLTLLGKPGSGKSTFGASVLLALAQAWQGHLEELASLGDTWTHGKLLPIRVILRRFAEQLPPGDKPARASELWDFIARDLDAAGYGMSPETMKYVQRIARKRGALILFDGLDECGNRASRERVLAAVDELMGSAGKACRFVLCARPYAWPGGADPAQGVYALADLDDGQIERFIRAWYAALVTRGWRSPGDAERKIDDLLAARQRPDLLPLARNPLLLTLMATLHTNRGRLPDDRADLYEESVELLMLRWNRQIGADKALLDELAIPGLKLSDLREVLEEVAFKVHAGNVGREGTADIGEDRLVRAFCPLLGKDRNKAAVVVEYIEKRAGLLIGQGEKDGERQFTFPHRTFQEFLAASFLAAQGDFAAQCAGLARAAPTHWQVVLPLAARLAKAERGASAADELVGGKSIVDFRKRGRPEEADWTCALLAGTQLQEIGLGAINKSARTQAIAERVAGWLAASLPVHPDDGGAPNRQRAQAGDVLAVLGDLRFDPERFYLPADEMLGFVRIAADSEFRIGTRKADAQRLAKIVGNEVDNDEINDEPTPTPEFLIARYPVTVAQFRAFVEATQYEIGDADALRDAASRPVRWVSWHEAIAYCDWLNDELTSSPLLQDSEPSRLVRQRRWQVALPSELEWEKAARGGLPDAVFSWGNEVDPARANYGDSEIGDTSAVGCFPASDFGLHDMIGNVYEWTRSLWGTDWQKPDFGYPYRFDDGKREALDARNDILRVVRGGSWYDARYVARCASRSGNVPGGRSNGLGFRVVLRSSPEA</sequence>
<dbReference type="Pfam" id="PF24883">
    <property type="entry name" value="NPHP3_N"/>
    <property type="match status" value="1"/>
</dbReference>
<dbReference type="InterPro" id="IPR051043">
    <property type="entry name" value="Sulfatase_Mod_Factor_Kinase"/>
</dbReference>
<dbReference type="EMBL" id="JEMY01000009">
    <property type="protein sequence ID" value="EXI90136.1"/>
    <property type="molecule type" value="Genomic_DNA"/>
</dbReference>
<dbReference type="InterPro" id="IPR027417">
    <property type="entry name" value="P-loop_NTPase"/>
</dbReference>
<feature type="domain" description="Sulfatase-modifying factor enzyme-like" evidence="2">
    <location>
        <begin position="813"/>
        <end position="1041"/>
    </location>
</feature>
<dbReference type="GO" id="GO:0004674">
    <property type="term" value="F:protein serine/threonine kinase activity"/>
    <property type="evidence" value="ECO:0007669"/>
    <property type="project" value="UniProtKB-EC"/>
</dbReference>
<organism evidence="4 5">
    <name type="scientific">Accumulibacter regalis</name>
    <dbReference type="NCBI Taxonomy" id="522306"/>
    <lineage>
        <taxon>Bacteria</taxon>
        <taxon>Pseudomonadati</taxon>
        <taxon>Pseudomonadota</taxon>
        <taxon>Betaproteobacteria</taxon>
        <taxon>Candidatus Accumulibacter</taxon>
    </lineage>
</organism>
<keyword evidence="1" id="KW-0677">Repeat</keyword>
<dbReference type="STRING" id="1454004.AW11_01044"/>
<dbReference type="InterPro" id="IPR056884">
    <property type="entry name" value="NPHP3-like_N"/>
</dbReference>
<dbReference type="Proteomes" id="UP000022141">
    <property type="component" value="Unassembled WGS sequence"/>
</dbReference>
<dbReference type="Gene3D" id="3.40.50.300">
    <property type="entry name" value="P-loop containing nucleotide triphosphate hydrolases"/>
    <property type="match status" value="1"/>
</dbReference>
<keyword evidence="4" id="KW-0418">Kinase</keyword>
<evidence type="ECO:0000259" key="3">
    <source>
        <dbReference type="Pfam" id="PF24883"/>
    </source>
</evidence>
<gene>
    <name evidence="4" type="primary">pkn1_2</name>
    <name evidence="4" type="ORF">AW11_01044</name>
</gene>
<dbReference type="PANTHER" id="PTHR23150:SF19">
    <property type="entry name" value="FORMYLGLYCINE-GENERATING ENZYME"/>
    <property type="match status" value="1"/>
</dbReference>
<evidence type="ECO:0000313" key="5">
    <source>
        <dbReference type="Proteomes" id="UP000022141"/>
    </source>
</evidence>
<evidence type="ECO:0000256" key="1">
    <source>
        <dbReference type="ARBA" id="ARBA00022737"/>
    </source>
</evidence>
<dbReference type="PANTHER" id="PTHR23150">
    <property type="entry name" value="SULFATASE MODIFYING FACTOR 1, 2"/>
    <property type="match status" value="1"/>
</dbReference>
<evidence type="ECO:0000259" key="2">
    <source>
        <dbReference type="Pfam" id="PF03781"/>
    </source>
</evidence>
<accession>A0A011PRT7</accession>
<dbReference type="eggNOG" id="COG0457">
    <property type="taxonomic scope" value="Bacteria"/>
</dbReference>
<dbReference type="GO" id="GO:0120147">
    <property type="term" value="F:formylglycine-generating oxidase activity"/>
    <property type="evidence" value="ECO:0007669"/>
    <property type="project" value="TreeGrafter"/>
</dbReference>
<comment type="caution">
    <text evidence="4">The sequence shown here is derived from an EMBL/GenBank/DDBJ whole genome shotgun (WGS) entry which is preliminary data.</text>
</comment>
<dbReference type="eggNOG" id="COG5635">
    <property type="taxonomic scope" value="Bacteria"/>
</dbReference>
<dbReference type="Gene3D" id="3.90.1580.10">
    <property type="entry name" value="paralog of FGE (formylglycine-generating enzyme)"/>
    <property type="match status" value="1"/>
</dbReference>
<dbReference type="AlphaFoldDB" id="A0A011PRT7"/>
<dbReference type="Pfam" id="PF03781">
    <property type="entry name" value="FGE-sulfatase"/>
    <property type="match status" value="1"/>
</dbReference>
<protein>
    <submittedName>
        <fullName evidence="4">Serine/threonine-protein kinase pkn1</fullName>
        <ecNumber evidence="4">2.7.11.1</ecNumber>
    </submittedName>
</protein>
<feature type="domain" description="Nephrocystin 3-like N-terminal" evidence="3">
    <location>
        <begin position="274"/>
        <end position="420"/>
    </location>
</feature>